<dbReference type="GO" id="GO:0016020">
    <property type="term" value="C:membrane"/>
    <property type="evidence" value="ECO:0007669"/>
    <property type="project" value="GOC"/>
</dbReference>
<dbReference type="GO" id="GO:0009245">
    <property type="term" value="P:lipid A biosynthetic process"/>
    <property type="evidence" value="ECO:0007669"/>
    <property type="project" value="TreeGrafter"/>
</dbReference>
<dbReference type="Proteomes" id="UP000253303">
    <property type="component" value="Unassembled WGS sequence"/>
</dbReference>
<gene>
    <name evidence="7" type="ORF">DP939_00245</name>
</gene>
<evidence type="ECO:0000256" key="2">
    <source>
        <dbReference type="ARBA" id="ARBA00022723"/>
    </source>
</evidence>
<accession>A0A366M6I0</accession>
<dbReference type="InterPro" id="IPR004843">
    <property type="entry name" value="Calcineurin-like_PHP"/>
</dbReference>
<keyword evidence="5" id="KW-0812">Transmembrane</keyword>
<sequence>MGVAVGFVVTGTVVAAVVHSYLWWRLVRGTTRPGGRARRVLTWCLIVLGVLIPLSMGLQRLIAGSWLAWPGYMWIAIMFYLAVYLVLLEIPRAVAGLLLRRGTKAVAAAPAPAVPATVGAPAAPVAPPEPPARTDGMDRRLFLGRTAAAVAGVGALATVGYGVRSALGDPVIERVAATLPKLDSRMDGLRFAVVSDIHIGPLTGRAHTERIVRMINEVEADVVAIVGDMVDGTVAELGSQARPLRSLESRYGAYFVTGNHEYYTPNGAAEWVEELRGLGVRPLQNERVEIAHGGAVLDLAGVNDLGGAAQGQGPDFAAALGGRDTTRPAVLLAHQPRQLAEATRHGIDLQLSGHTHGGQMVPFNLVVPLQQPVVRGLATVDGTPIYVTRGAGFWGPPVRVGAPPEITVLSVHTPR</sequence>
<dbReference type="CDD" id="cd07385">
    <property type="entry name" value="MPP_YkuE_C"/>
    <property type="match status" value="1"/>
</dbReference>
<evidence type="ECO:0000259" key="6">
    <source>
        <dbReference type="Pfam" id="PF00149"/>
    </source>
</evidence>
<evidence type="ECO:0000313" key="7">
    <source>
        <dbReference type="EMBL" id="RBQ21204.1"/>
    </source>
</evidence>
<dbReference type="AlphaFoldDB" id="A0A366M6I0"/>
<keyword evidence="5" id="KW-0472">Membrane</keyword>
<evidence type="ECO:0000256" key="1">
    <source>
        <dbReference type="ARBA" id="ARBA00001968"/>
    </source>
</evidence>
<organism evidence="7 8">
    <name type="scientific">Spongiactinospora rosea</name>
    <dbReference type="NCBI Taxonomy" id="2248750"/>
    <lineage>
        <taxon>Bacteria</taxon>
        <taxon>Bacillati</taxon>
        <taxon>Actinomycetota</taxon>
        <taxon>Actinomycetes</taxon>
        <taxon>Streptosporangiales</taxon>
        <taxon>Streptosporangiaceae</taxon>
        <taxon>Spongiactinospora</taxon>
    </lineage>
</organism>
<dbReference type="GO" id="GO:0008758">
    <property type="term" value="F:UDP-2,3-diacylglucosamine hydrolase activity"/>
    <property type="evidence" value="ECO:0007669"/>
    <property type="project" value="TreeGrafter"/>
</dbReference>
<keyword evidence="8" id="KW-1185">Reference proteome</keyword>
<feature type="transmembrane region" description="Helical" evidence="5">
    <location>
        <begin position="6"/>
        <end position="24"/>
    </location>
</feature>
<feature type="transmembrane region" description="Helical" evidence="5">
    <location>
        <begin position="40"/>
        <end position="59"/>
    </location>
</feature>
<dbReference type="PANTHER" id="PTHR31302">
    <property type="entry name" value="TRANSMEMBRANE PROTEIN WITH METALLOPHOSPHOESTERASE DOMAIN-RELATED"/>
    <property type="match status" value="1"/>
</dbReference>
<dbReference type="SUPFAM" id="SSF56300">
    <property type="entry name" value="Metallo-dependent phosphatases"/>
    <property type="match status" value="1"/>
</dbReference>
<dbReference type="Gene3D" id="3.60.21.10">
    <property type="match status" value="1"/>
</dbReference>
<evidence type="ECO:0000256" key="5">
    <source>
        <dbReference type="SAM" id="Phobius"/>
    </source>
</evidence>
<comment type="similarity">
    <text evidence="4">Belongs to the metallophosphoesterase superfamily.</text>
</comment>
<evidence type="ECO:0000256" key="3">
    <source>
        <dbReference type="ARBA" id="ARBA00022801"/>
    </source>
</evidence>
<comment type="cofactor">
    <cofactor evidence="1">
        <name>a divalent metal cation</name>
        <dbReference type="ChEBI" id="CHEBI:60240"/>
    </cofactor>
</comment>
<name>A0A366M6I0_9ACTN</name>
<keyword evidence="2" id="KW-0479">Metal-binding</keyword>
<dbReference type="Pfam" id="PF00149">
    <property type="entry name" value="Metallophos"/>
    <property type="match status" value="1"/>
</dbReference>
<dbReference type="GO" id="GO:0046872">
    <property type="term" value="F:metal ion binding"/>
    <property type="evidence" value="ECO:0007669"/>
    <property type="project" value="UniProtKB-KW"/>
</dbReference>
<dbReference type="PANTHER" id="PTHR31302:SF31">
    <property type="entry name" value="PHOSPHODIESTERASE YAEI"/>
    <property type="match status" value="1"/>
</dbReference>
<evidence type="ECO:0000313" key="8">
    <source>
        <dbReference type="Proteomes" id="UP000253303"/>
    </source>
</evidence>
<feature type="domain" description="Calcineurin-like phosphoesterase" evidence="6">
    <location>
        <begin position="189"/>
        <end position="357"/>
    </location>
</feature>
<proteinExistence type="inferred from homology"/>
<dbReference type="EMBL" id="QMEY01000001">
    <property type="protein sequence ID" value="RBQ21204.1"/>
    <property type="molecule type" value="Genomic_DNA"/>
</dbReference>
<dbReference type="InterPro" id="IPR029052">
    <property type="entry name" value="Metallo-depent_PP-like"/>
</dbReference>
<keyword evidence="3" id="KW-0378">Hydrolase</keyword>
<dbReference type="FunFam" id="3.60.21.10:FF:000028">
    <property type="entry name" value="Putative metallophosphoesterase"/>
    <property type="match status" value="1"/>
</dbReference>
<evidence type="ECO:0000256" key="4">
    <source>
        <dbReference type="ARBA" id="ARBA00061089"/>
    </source>
</evidence>
<feature type="transmembrane region" description="Helical" evidence="5">
    <location>
        <begin position="71"/>
        <end position="90"/>
    </location>
</feature>
<protein>
    <submittedName>
        <fullName evidence="7">Metallophosphoesterase</fullName>
    </submittedName>
</protein>
<dbReference type="InterPro" id="IPR051158">
    <property type="entry name" value="Metallophosphoesterase_sf"/>
</dbReference>
<keyword evidence="5" id="KW-1133">Transmembrane helix</keyword>
<dbReference type="OrthoDB" id="9780884at2"/>
<reference evidence="7 8" key="1">
    <citation type="submission" date="2018-06" db="EMBL/GenBank/DDBJ databases">
        <title>Sphaerisporangium craniellae sp. nov., isolated from a marine sponge in the South China Sea.</title>
        <authorList>
            <person name="Li L."/>
        </authorList>
    </citation>
    <scope>NUCLEOTIDE SEQUENCE [LARGE SCALE GENOMIC DNA]</scope>
    <source>
        <strain evidence="7 8">LHW63015</strain>
    </source>
</reference>
<feature type="transmembrane region" description="Helical" evidence="5">
    <location>
        <begin position="142"/>
        <end position="163"/>
    </location>
</feature>
<comment type="caution">
    <text evidence="7">The sequence shown here is derived from an EMBL/GenBank/DDBJ whole genome shotgun (WGS) entry which is preliminary data.</text>
</comment>